<feature type="compositionally biased region" description="Basic and acidic residues" evidence="1">
    <location>
        <begin position="1"/>
        <end position="11"/>
    </location>
</feature>
<evidence type="ECO:0000313" key="2">
    <source>
        <dbReference type="EMBL" id="TRX20443.1"/>
    </source>
</evidence>
<sequence>MFENDGNRKGTDFSSIDGANMTPRPTYRHRQMIAKNFKGIYVEGKSSLSDIITFGSADRNKISVMIINRANKPASFTLYLNKIVVSDNTETTLNIDANSSIVHTGTIEALATHTYVFKNNEIVRTVYINQHFINEKAPEESKLKYL</sequence>
<name>A0A553CIW4_9FLAO</name>
<evidence type="ECO:0000256" key="1">
    <source>
        <dbReference type="SAM" id="MobiDB-lite"/>
    </source>
</evidence>
<comment type="caution">
    <text evidence="2">The sequence shown here is derived from an EMBL/GenBank/DDBJ whole genome shotgun (WGS) entry which is preliminary data.</text>
</comment>
<accession>A0A553CIW4</accession>
<organism evidence="2 3">
    <name type="scientific">Flavobacterium franklandianum</name>
    <dbReference type="NCBI Taxonomy" id="2594430"/>
    <lineage>
        <taxon>Bacteria</taxon>
        <taxon>Pseudomonadati</taxon>
        <taxon>Bacteroidota</taxon>
        <taxon>Flavobacteriia</taxon>
        <taxon>Flavobacteriales</taxon>
        <taxon>Flavobacteriaceae</taxon>
        <taxon>Flavobacterium</taxon>
    </lineage>
</organism>
<dbReference type="EMBL" id="VJZR01000010">
    <property type="protein sequence ID" value="TRX20443.1"/>
    <property type="molecule type" value="Genomic_DNA"/>
</dbReference>
<feature type="region of interest" description="Disordered" evidence="1">
    <location>
        <begin position="1"/>
        <end position="27"/>
    </location>
</feature>
<proteinExistence type="predicted"/>
<dbReference type="Proteomes" id="UP000318585">
    <property type="component" value="Unassembled WGS sequence"/>
</dbReference>
<evidence type="ECO:0000313" key="3">
    <source>
        <dbReference type="Proteomes" id="UP000318585"/>
    </source>
</evidence>
<evidence type="ECO:0008006" key="4">
    <source>
        <dbReference type="Google" id="ProtNLM"/>
    </source>
</evidence>
<dbReference type="OrthoDB" id="859426at2"/>
<gene>
    <name evidence="2" type="ORF">FNW17_11320</name>
</gene>
<protein>
    <recommendedName>
        <fullName evidence="4">Glycosyl hydrolase family 30 beta sandwich domain-containing protein</fullName>
    </recommendedName>
</protein>
<dbReference type="RefSeq" id="WP_144071683.1">
    <property type="nucleotide sequence ID" value="NZ_VJZR01000010.1"/>
</dbReference>
<dbReference type="AlphaFoldDB" id="A0A553CIW4"/>
<keyword evidence="3" id="KW-1185">Reference proteome</keyword>
<reference evidence="2 3" key="1">
    <citation type="submission" date="2019-07" db="EMBL/GenBank/DDBJ databases">
        <title>Novel species of Flavobacterium.</title>
        <authorList>
            <person name="Liu Q."/>
            <person name="Xin Y.-H."/>
        </authorList>
    </citation>
    <scope>NUCLEOTIDE SEQUENCE [LARGE SCALE GENOMIC DNA]</scope>
    <source>
        <strain evidence="2 3">LB3P56</strain>
    </source>
</reference>